<reference evidence="2 3" key="1">
    <citation type="submission" date="2023-01" db="EMBL/GenBank/DDBJ databases">
        <title>Analysis of 21 Apiospora genomes using comparative genomics revels a genus with tremendous synthesis potential of carbohydrate active enzymes and secondary metabolites.</title>
        <authorList>
            <person name="Sorensen T."/>
        </authorList>
    </citation>
    <scope>NUCLEOTIDE SEQUENCE [LARGE SCALE GENOMIC DNA]</scope>
    <source>
        <strain evidence="2 3">CBS 20057</strain>
    </source>
</reference>
<dbReference type="Proteomes" id="UP001396898">
    <property type="component" value="Unassembled WGS sequence"/>
</dbReference>
<comment type="caution">
    <text evidence="2">The sequence shown here is derived from an EMBL/GenBank/DDBJ whole genome shotgun (WGS) entry which is preliminary data.</text>
</comment>
<proteinExistence type="predicted"/>
<evidence type="ECO:0000256" key="1">
    <source>
        <dbReference type="SAM" id="SignalP"/>
    </source>
</evidence>
<organism evidence="2 3">
    <name type="scientific">Apiospora marii</name>
    <dbReference type="NCBI Taxonomy" id="335849"/>
    <lineage>
        <taxon>Eukaryota</taxon>
        <taxon>Fungi</taxon>
        <taxon>Dikarya</taxon>
        <taxon>Ascomycota</taxon>
        <taxon>Pezizomycotina</taxon>
        <taxon>Sordariomycetes</taxon>
        <taxon>Xylariomycetidae</taxon>
        <taxon>Amphisphaeriales</taxon>
        <taxon>Apiosporaceae</taxon>
        <taxon>Apiospora</taxon>
    </lineage>
</organism>
<feature type="chain" id="PRO_5046694720" evidence="1">
    <location>
        <begin position="18"/>
        <end position="107"/>
    </location>
</feature>
<accession>A0ABR1RBU9</accession>
<keyword evidence="3" id="KW-1185">Reference proteome</keyword>
<keyword evidence="1" id="KW-0732">Signal</keyword>
<name>A0ABR1RBU9_9PEZI</name>
<evidence type="ECO:0000313" key="2">
    <source>
        <dbReference type="EMBL" id="KAK8008053.1"/>
    </source>
</evidence>
<evidence type="ECO:0000313" key="3">
    <source>
        <dbReference type="Proteomes" id="UP001396898"/>
    </source>
</evidence>
<feature type="signal peptide" evidence="1">
    <location>
        <begin position="1"/>
        <end position="17"/>
    </location>
</feature>
<gene>
    <name evidence="2" type="ORF">PG991_010604</name>
</gene>
<protein>
    <submittedName>
        <fullName evidence="2">Uncharacterized protein</fullName>
    </submittedName>
</protein>
<sequence length="107" mass="11476">MNTVLFLASILAAVSTADYVPSGRQMVQYCDSENLEGPCFNLDDSQLKNCVQTLSATVSIDVFDGFECSMFLSGGCGPSGEKTWTAGTYNSVDAPYNESTAIDCYLL</sequence>
<dbReference type="EMBL" id="JAQQWI010000016">
    <property type="protein sequence ID" value="KAK8008053.1"/>
    <property type="molecule type" value="Genomic_DNA"/>
</dbReference>